<accession>A0A4R8QEF6</accession>
<proteinExistence type="predicted"/>
<feature type="compositionally biased region" description="Polar residues" evidence="1">
    <location>
        <begin position="114"/>
        <end position="123"/>
    </location>
</feature>
<sequence length="149" mass="17026">MAIRDHFRRRKSISEPSQAGPSSSPESKSPALRLAKTLGWRSTKDEKPKKKATKEKPDPRERPFSETNLRHQEILNGFTLTFGSKRPSRDTRDPRDTRDTRDTRSSYYSIGVSPGTSRQNSVDDSPRRMPSMAREGPFARPVPEEDERV</sequence>
<protein>
    <submittedName>
        <fullName evidence="2">Uncharacterized protein</fullName>
    </submittedName>
</protein>
<evidence type="ECO:0000256" key="1">
    <source>
        <dbReference type="SAM" id="MobiDB-lite"/>
    </source>
</evidence>
<feature type="compositionally biased region" description="Basic and acidic residues" evidence="1">
    <location>
        <begin position="87"/>
        <end position="104"/>
    </location>
</feature>
<reference evidence="2 3" key="1">
    <citation type="submission" date="2018-11" db="EMBL/GenBank/DDBJ databases">
        <title>Genome sequence and assembly of Colletotrichum spinosum.</title>
        <authorList>
            <person name="Gan P."/>
            <person name="Shirasu K."/>
        </authorList>
    </citation>
    <scope>NUCLEOTIDE SEQUENCE [LARGE SCALE GENOMIC DNA]</scope>
    <source>
        <strain evidence="2 3">CBS 515.97</strain>
    </source>
</reference>
<feature type="compositionally biased region" description="Basic residues" evidence="1">
    <location>
        <begin position="1"/>
        <end position="11"/>
    </location>
</feature>
<gene>
    <name evidence="2" type="ORF">C8035_v008981</name>
</gene>
<feature type="compositionally biased region" description="Polar residues" evidence="1">
    <location>
        <begin position="14"/>
        <end position="27"/>
    </location>
</feature>
<evidence type="ECO:0000313" key="2">
    <source>
        <dbReference type="EMBL" id="TDZ37132.1"/>
    </source>
</evidence>
<name>A0A4R8QEF6_9PEZI</name>
<comment type="caution">
    <text evidence="2">The sequence shown here is derived from an EMBL/GenBank/DDBJ whole genome shotgun (WGS) entry which is preliminary data.</text>
</comment>
<keyword evidence="3" id="KW-1185">Reference proteome</keyword>
<feature type="compositionally biased region" description="Basic and acidic residues" evidence="1">
    <location>
        <begin position="42"/>
        <end position="73"/>
    </location>
</feature>
<evidence type="ECO:0000313" key="3">
    <source>
        <dbReference type="Proteomes" id="UP000295083"/>
    </source>
</evidence>
<feature type="region of interest" description="Disordered" evidence="1">
    <location>
        <begin position="1"/>
        <end position="149"/>
    </location>
</feature>
<dbReference type="EMBL" id="QAPG01000026">
    <property type="protein sequence ID" value="TDZ37132.1"/>
    <property type="molecule type" value="Genomic_DNA"/>
</dbReference>
<dbReference type="Proteomes" id="UP000295083">
    <property type="component" value="Unassembled WGS sequence"/>
</dbReference>
<dbReference type="AlphaFoldDB" id="A0A4R8QEF6"/>
<organism evidence="2 3">
    <name type="scientific">Colletotrichum spinosum</name>
    <dbReference type="NCBI Taxonomy" id="1347390"/>
    <lineage>
        <taxon>Eukaryota</taxon>
        <taxon>Fungi</taxon>
        <taxon>Dikarya</taxon>
        <taxon>Ascomycota</taxon>
        <taxon>Pezizomycotina</taxon>
        <taxon>Sordariomycetes</taxon>
        <taxon>Hypocreomycetidae</taxon>
        <taxon>Glomerellales</taxon>
        <taxon>Glomerellaceae</taxon>
        <taxon>Colletotrichum</taxon>
        <taxon>Colletotrichum orbiculare species complex</taxon>
    </lineage>
</organism>